<evidence type="ECO:0000313" key="2">
    <source>
        <dbReference type="Proteomes" id="UP001229421"/>
    </source>
</evidence>
<name>A0AAD8L460_TARER</name>
<reference evidence="1" key="1">
    <citation type="journal article" date="2023" name="bioRxiv">
        <title>Improved chromosome-level genome assembly for marigold (Tagetes erecta).</title>
        <authorList>
            <person name="Jiang F."/>
            <person name="Yuan L."/>
            <person name="Wang S."/>
            <person name="Wang H."/>
            <person name="Xu D."/>
            <person name="Wang A."/>
            <person name="Fan W."/>
        </authorList>
    </citation>
    <scope>NUCLEOTIDE SEQUENCE</scope>
    <source>
        <strain evidence="1">WSJ</strain>
        <tissue evidence="1">Leaf</tissue>
    </source>
</reference>
<organism evidence="1 2">
    <name type="scientific">Tagetes erecta</name>
    <name type="common">African marigold</name>
    <dbReference type="NCBI Taxonomy" id="13708"/>
    <lineage>
        <taxon>Eukaryota</taxon>
        <taxon>Viridiplantae</taxon>
        <taxon>Streptophyta</taxon>
        <taxon>Embryophyta</taxon>
        <taxon>Tracheophyta</taxon>
        <taxon>Spermatophyta</taxon>
        <taxon>Magnoliopsida</taxon>
        <taxon>eudicotyledons</taxon>
        <taxon>Gunneridae</taxon>
        <taxon>Pentapetalae</taxon>
        <taxon>asterids</taxon>
        <taxon>campanulids</taxon>
        <taxon>Asterales</taxon>
        <taxon>Asteraceae</taxon>
        <taxon>Asteroideae</taxon>
        <taxon>Heliantheae alliance</taxon>
        <taxon>Tageteae</taxon>
        <taxon>Tagetes</taxon>
    </lineage>
</organism>
<sequence>MVALVVKMAVKGKGRLWLRRYGNDEVHVLKEGCCCVTRARMVLVVVEDDGGGGGGGAELGLGFLPLVFSVKATAPPLSALT</sequence>
<protein>
    <submittedName>
        <fullName evidence="1">Uncharacterized protein</fullName>
    </submittedName>
</protein>
<accession>A0AAD8L460</accession>
<comment type="caution">
    <text evidence="1">The sequence shown here is derived from an EMBL/GenBank/DDBJ whole genome shotgun (WGS) entry which is preliminary data.</text>
</comment>
<dbReference type="AlphaFoldDB" id="A0AAD8L460"/>
<gene>
    <name evidence="1" type="ORF">QVD17_09611</name>
</gene>
<proteinExistence type="predicted"/>
<keyword evidence="2" id="KW-1185">Reference proteome</keyword>
<evidence type="ECO:0000313" key="1">
    <source>
        <dbReference type="EMBL" id="KAK1432713.1"/>
    </source>
</evidence>
<dbReference type="Proteomes" id="UP001229421">
    <property type="component" value="Unassembled WGS sequence"/>
</dbReference>
<dbReference type="EMBL" id="JAUHHV010000002">
    <property type="protein sequence ID" value="KAK1432713.1"/>
    <property type="molecule type" value="Genomic_DNA"/>
</dbReference>